<evidence type="ECO:0000256" key="5">
    <source>
        <dbReference type="RuleBase" id="RU368122"/>
    </source>
</evidence>
<accession>A0A6A6ICD6</accession>
<evidence type="ECO:0000256" key="2">
    <source>
        <dbReference type="ARBA" id="ARBA00004613"/>
    </source>
</evidence>
<keyword evidence="5" id="KW-0136">Cellulose degradation</keyword>
<proteinExistence type="predicted"/>
<keyword evidence="5" id="KW-0119">Carbohydrate metabolism</keyword>
<reference evidence="8" key="1">
    <citation type="journal article" date="2020" name="Stud. Mycol.">
        <title>101 Dothideomycetes genomes: a test case for predicting lifestyles and emergence of pathogens.</title>
        <authorList>
            <person name="Haridas S."/>
            <person name="Albert R."/>
            <person name="Binder M."/>
            <person name="Bloem J."/>
            <person name="Labutti K."/>
            <person name="Salamov A."/>
            <person name="Andreopoulos B."/>
            <person name="Baker S."/>
            <person name="Barry K."/>
            <person name="Bills G."/>
            <person name="Bluhm B."/>
            <person name="Cannon C."/>
            <person name="Castanera R."/>
            <person name="Culley D."/>
            <person name="Daum C."/>
            <person name="Ezra D."/>
            <person name="Gonzalez J."/>
            <person name="Henrissat B."/>
            <person name="Kuo A."/>
            <person name="Liang C."/>
            <person name="Lipzen A."/>
            <person name="Lutzoni F."/>
            <person name="Magnuson J."/>
            <person name="Mondo S."/>
            <person name="Nolan M."/>
            <person name="Ohm R."/>
            <person name="Pangilinan J."/>
            <person name="Park H.-J."/>
            <person name="Ramirez L."/>
            <person name="Alfaro M."/>
            <person name="Sun H."/>
            <person name="Tritt A."/>
            <person name="Yoshinaga Y."/>
            <person name="Zwiers L.-H."/>
            <person name="Turgeon B."/>
            <person name="Goodwin S."/>
            <person name="Spatafora J."/>
            <person name="Crous P."/>
            <person name="Grigoriev I."/>
        </authorList>
    </citation>
    <scope>NUCLEOTIDE SEQUENCE</scope>
    <source>
        <strain evidence="8">CBS 122368</strain>
    </source>
</reference>
<dbReference type="GO" id="GO:0004497">
    <property type="term" value="F:monooxygenase activity"/>
    <property type="evidence" value="ECO:0007669"/>
    <property type="project" value="UniProtKB-KW"/>
</dbReference>
<evidence type="ECO:0000256" key="3">
    <source>
        <dbReference type="ARBA" id="ARBA00022525"/>
    </source>
</evidence>
<comment type="catalytic activity">
    <reaction evidence="5">
        <text>[(1-&gt;4)-beta-D-glucosyl]n+m + reduced acceptor + O2 = 4-dehydro-beta-D-glucosyl-[(1-&gt;4)-beta-D-glucosyl]n-1 + [(1-&gt;4)-beta-D-glucosyl]m + acceptor + H2O.</text>
        <dbReference type="EC" id="1.14.99.56"/>
    </reaction>
</comment>
<keyword evidence="9" id="KW-1185">Reference proteome</keyword>
<dbReference type="GO" id="GO:0008810">
    <property type="term" value="F:cellulase activity"/>
    <property type="evidence" value="ECO:0007669"/>
    <property type="project" value="UniProtKB-UniRule"/>
</dbReference>
<evidence type="ECO:0000313" key="9">
    <source>
        <dbReference type="Proteomes" id="UP000800094"/>
    </source>
</evidence>
<dbReference type="GO" id="GO:0005576">
    <property type="term" value="C:extracellular region"/>
    <property type="evidence" value="ECO:0007669"/>
    <property type="project" value="UniProtKB-SubCell"/>
</dbReference>
<organism evidence="8 9">
    <name type="scientific">Trematosphaeria pertusa</name>
    <dbReference type="NCBI Taxonomy" id="390896"/>
    <lineage>
        <taxon>Eukaryota</taxon>
        <taxon>Fungi</taxon>
        <taxon>Dikarya</taxon>
        <taxon>Ascomycota</taxon>
        <taxon>Pezizomycotina</taxon>
        <taxon>Dothideomycetes</taxon>
        <taxon>Pleosporomycetidae</taxon>
        <taxon>Pleosporales</taxon>
        <taxon>Massarineae</taxon>
        <taxon>Trematosphaeriaceae</taxon>
        <taxon>Trematosphaeria</taxon>
    </lineage>
</organism>
<keyword evidence="8" id="KW-0560">Oxidoreductase</keyword>
<dbReference type="PANTHER" id="PTHR33353">
    <property type="entry name" value="PUTATIVE (AFU_ORTHOLOGUE AFUA_1G12560)-RELATED"/>
    <property type="match status" value="1"/>
</dbReference>
<comment type="subcellular location">
    <subcellularLocation>
        <location evidence="2 5">Secreted</location>
    </subcellularLocation>
</comment>
<dbReference type="AlphaFoldDB" id="A0A6A6ICD6"/>
<gene>
    <name evidence="8" type="ORF">BU26DRAFT_595934</name>
</gene>
<evidence type="ECO:0000259" key="7">
    <source>
        <dbReference type="Pfam" id="PF03443"/>
    </source>
</evidence>
<dbReference type="InterPro" id="IPR005103">
    <property type="entry name" value="AA9_LPMO"/>
</dbReference>
<dbReference type="Pfam" id="PF03443">
    <property type="entry name" value="AA9"/>
    <property type="match status" value="1"/>
</dbReference>
<protein>
    <recommendedName>
        <fullName evidence="5">AA9 family lytic polysaccharide monooxygenase</fullName>
        <ecNumber evidence="5">1.14.99.56</ecNumber>
    </recommendedName>
    <alternativeName>
        <fullName evidence="5">Endo-beta-1,4-glucanase</fullName>
    </alternativeName>
    <alternativeName>
        <fullName evidence="5">Glycosyl hydrolase 61 family protein</fullName>
    </alternativeName>
</protein>
<dbReference type="EC" id="1.14.99.56" evidence="5"/>
<keyword evidence="5" id="KW-0624">Polysaccharide degradation</keyword>
<evidence type="ECO:0000256" key="4">
    <source>
        <dbReference type="ARBA" id="ARBA00023157"/>
    </source>
</evidence>
<evidence type="ECO:0000256" key="1">
    <source>
        <dbReference type="ARBA" id="ARBA00001973"/>
    </source>
</evidence>
<dbReference type="Proteomes" id="UP000800094">
    <property type="component" value="Unassembled WGS sequence"/>
</dbReference>
<keyword evidence="3 5" id="KW-0964">Secreted</keyword>
<dbReference type="GO" id="GO:0030248">
    <property type="term" value="F:cellulose binding"/>
    <property type="evidence" value="ECO:0007669"/>
    <property type="project" value="UniProtKB-UniRule"/>
</dbReference>
<dbReference type="Gene3D" id="2.70.50.70">
    <property type="match status" value="1"/>
</dbReference>
<evidence type="ECO:0000256" key="6">
    <source>
        <dbReference type="SAM" id="SignalP"/>
    </source>
</evidence>
<dbReference type="InterPro" id="IPR049892">
    <property type="entry name" value="AA9"/>
</dbReference>
<name>A0A6A6ICD6_9PLEO</name>
<dbReference type="EMBL" id="ML987196">
    <property type="protein sequence ID" value="KAF2248076.1"/>
    <property type="molecule type" value="Genomic_DNA"/>
</dbReference>
<comment type="cofactor">
    <cofactor evidence="1">
        <name>Cu(2+)</name>
        <dbReference type="ChEBI" id="CHEBI:29036"/>
    </cofactor>
</comment>
<feature type="domain" description="Auxiliary Activity family 9 catalytic" evidence="7">
    <location>
        <begin position="20"/>
        <end position="222"/>
    </location>
</feature>
<sequence length="238" mass="25663">MKLATLLASAVALLGYAGAHGQVQQYQIAGKWYNGYHSYAPNSIQRSFTSGDPLLDMNSNTIRCNNPGHAALEQATVAAGSSVTAYWGSWPHTHGPVIVWMAKCPGRCSDYDGSGNRWFKISQGGLLGGNQKDGEWGQVRMIAQNASWTTWIPESLAAGEYLMRHELVALHDPGKPQFYPQCAQLTVTDGQGKNPPSSAYASIPGVYKTDDPSLNINIYASDGQKTTWAAPGPAPWYG</sequence>
<keyword evidence="4 5" id="KW-1015">Disulfide bond</keyword>
<feature type="signal peptide" evidence="6">
    <location>
        <begin position="1"/>
        <end position="21"/>
    </location>
</feature>
<dbReference type="GO" id="GO:0030245">
    <property type="term" value="P:cellulose catabolic process"/>
    <property type="evidence" value="ECO:0007669"/>
    <property type="project" value="UniProtKB-UniRule"/>
</dbReference>
<comment type="domain">
    <text evidence="5">Has a modular structure: an endo-beta-1,4-glucanase catalytic module at the N-terminus, a linker rich in serines and threonines, and a C-terminal carbohydrate-binding module (CBM).</text>
</comment>
<comment type="function">
    <text evidence="5">Lytic polysaccharide monooxygenase (LMPO) that depolymerizes crystalline and amorphous polysaccharides via the oxidation of scissile alpha- or beta-(1-4)-glycosidic bonds, yielding C1 and/or C4 oxidation products. Catalysis by LPMOs requires the reduction of the active-site copper from Cu(II) to Cu(I) by a reducing agent and H(2)O(2) or O(2) as a cosubstrate.</text>
</comment>
<keyword evidence="6" id="KW-0732">Signal</keyword>
<dbReference type="RefSeq" id="XP_033683080.1">
    <property type="nucleotide sequence ID" value="XM_033834960.1"/>
</dbReference>
<dbReference type="CDD" id="cd21175">
    <property type="entry name" value="LPMO_AA9"/>
    <property type="match status" value="1"/>
</dbReference>
<feature type="chain" id="PRO_5025545450" description="AA9 family lytic polysaccharide monooxygenase" evidence="6">
    <location>
        <begin position="22"/>
        <end position="238"/>
    </location>
</feature>
<dbReference type="GeneID" id="54588290"/>
<dbReference type="PANTHER" id="PTHR33353:SF19">
    <property type="entry name" value="GLYCOSYLHYDROLASE FAMILY 61-8 PROTEIN"/>
    <property type="match status" value="1"/>
</dbReference>
<dbReference type="OrthoDB" id="4849160at2759"/>
<keyword evidence="8" id="KW-0503">Monooxygenase</keyword>
<evidence type="ECO:0000313" key="8">
    <source>
        <dbReference type="EMBL" id="KAF2248076.1"/>
    </source>
</evidence>